<sequence length="98" mass="10888">MNYLPICIQKPVNLSKLADDLLGQNLIQPLQPNGTSPVYGTEEAVTIYVHPDITQEELDAIGETVEAHDPASVSISGWLKKTYRNWSSKVKPNHFANK</sequence>
<organism evidence="1 2">
    <name type="scientific">Desulforamulus aeronauticus DSM 10349</name>
    <dbReference type="NCBI Taxonomy" id="1121421"/>
    <lineage>
        <taxon>Bacteria</taxon>
        <taxon>Bacillati</taxon>
        <taxon>Bacillota</taxon>
        <taxon>Clostridia</taxon>
        <taxon>Eubacteriales</taxon>
        <taxon>Peptococcaceae</taxon>
        <taxon>Desulforamulus</taxon>
    </lineage>
</organism>
<proteinExistence type="predicted"/>
<evidence type="ECO:0000313" key="1">
    <source>
        <dbReference type="EMBL" id="SHL05113.1"/>
    </source>
</evidence>
<reference evidence="2" key="1">
    <citation type="submission" date="2016-11" db="EMBL/GenBank/DDBJ databases">
        <authorList>
            <person name="Varghese N."/>
            <person name="Submissions S."/>
        </authorList>
    </citation>
    <scope>NUCLEOTIDE SEQUENCE [LARGE SCALE GENOMIC DNA]</scope>
    <source>
        <strain evidence="2">DSM 10349</strain>
    </source>
</reference>
<accession>A0A1M6XGT3</accession>
<dbReference type="AlphaFoldDB" id="A0A1M6XGT3"/>
<protein>
    <submittedName>
        <fullName evidence="1">Uncharacterized protein</fullName>
    </submittedName>
</protein>
<gene>
    <name evidence="1" type="ORF">SAMN02745123_04025</name>
</gene>
<dbReference type="EMBL" id="FRAR01000047">
    <property type="protein sequence ID" value="SHL05113.1"/>
    <property type="molecule type" value="Genomic_DNA"/>
</dbReference>
<dbReference type="RefSeq" id="WP_072917882.1">
    <property type="nucleotide sequence ID" value="NZ_FRAR01000047.1"/>
</dbReference>
<dbReference type="Proteomes" id="UP000183997">
    <property type="component" value="Unassembled WGS sequence"/>
</dbReference>
<keyword evidence="2" id="KW-1185">Reference proteome</keyword>
<evidence type="ECO:0000313" key="2">
    <source>
        <dbReference type="Proteomes" id="UP000183997"/>
    </source>
</evidence>
<name>A0A1M6XGT3_9FIRM</name>